<dbReference type="Proteomes" id="UP001164390">
    <property type="component" value="Chromosome"/>
</dbReference>
<keyword evidence="3" id="KW-1185">Reference proteome</keyword>
<feature type="transmembrane region" description="Helical" evidence="1">
    <location>
        <begin position="67"/>
        <end position="87"/>
    </location>
</feature>
<dbReference type="KEGG" id="sgrg:L0C25_23225"/>
<reference evidence="2" key="1">
    <citation type="submission" date="2022-01" db="EMBL/GenBank/DDBJ databases">
        <title>Nocardioidaceae gen. sp. A5X3R13.</title>
        <authorList>
            <person name="Lopez Marin M.A."/>
            <person name="Uhlik O."/>
        </authorList>
    </citation>
    <scope>NUCLEOTIDE SEQUENCE</scope>
    <source>
        <strain evidence="2">A5X3R13</strain>
    </source>
</reference>
<feature type="transmembrane region" description="Helical" evidence="1">
    <location>
        <begin position="36"/>
        <end position="55"/>
    </location>
</feature>
<name>A0AA46YK64_9ACTN</name>
<proteinExistence type="predicted"/>
<sequence length="185" mass="19247">MIKFSALGAPLLLFCYGVLRLVDGLDGDHGPGVAWNVGHAMFLLAVMLFSVLIVGLHRRVRTPGRGLLADAFMVLGLLGAACFILVIAGDLSQSIDDAVELPDAVMLLGPLAFQIGLLAPLVWLAATHRMPLWSPPLVFLGFVVFAANLDLLALGAGVVLVGLAPLVRPGSADVGGDRTAMTGSK</sequence>
<keyword evidence="1" id="KW-1133">Transmembrane helix</keyword>
<dbReference type="RefSeq" id="WP_271634216.1">
    <property type="nucleotide sequence ID" value="NZ_CP094970.1"/>
</dbReference>
<evidence type="ECO:0000313" key="2">
    <source>
        <dbReference type="EMBL" id="UYM05385.1"/>
    </source>
</evidence>
<evidence type="ECO:0000313" key="3">
    <source>
        <dbReference type="Proteomes" id="UP001164390"/>
    </source>
</evidence>
<feature type="transmembrane region" description="Helical" evidence="1">
    <location>
        <begin position="138"/>
        <end position="164"/>
    </location>
</feature>
<organism evidence="2 3">
    <name type="scientific">Solicola gregarius</name>
    <dbReference type="NCBI Taxonomy" id="2908642"/>
    <lineage>
        <taxon>Bacteria</taxon>
        <taxon>Bacillati</taxon>
        <taxon>Actinomycetota</taxon>
        <taxon>Actinomycetes</taxon>
        <taxon>Propionibacteriales</taxon>
        <taxon>Nocardioidaceae</taxon>
        <taxon>Solicola</taxon>
    </lineage>
</organism>
<protein>
    <submittedName>
        <fullName evidence="2">Uncharacterized protein</fullName>
    </submittedName>
</protein>
<keyword evidence="1" id="KW-0472">Membrane</keyword>
<accession>A0AA46YK64</accession>
<dbReference type="EMBL" id="CP094970">
    <property type="protein sequence ID" value="UYM05385.1"/>
    <property type="molecule type" value="Genomic_DNA"/>
</dbReference>
<keyword evidence="1" id="KW-0812">Transmembrane</keyword>
<gene>
    <name evidence="2" type="ORF">L0C25_23225</name>
</gene>
<feature type="transmembrane region" description="Helical" evidence="1">
    <location>
        <begin position="107"/>
        <end position="126"/>
    </location>
</feature>
<dbReference type="AlphaFoldDB" id="A0AA46YK64"/>
<evidence type="ECO:0000256" key="1">
    <source>
        <dbReference type="SAM" id="Phobius"/>
    </source>
</evidence>